<dbReference type="Proteomes" id="UP000078407">
    <property type="component" value="Unassembled WGS sequence"/>
</dbReference>
<organism evidence="1 2">
    <name type="scientific">Buttiauxella ferragutiae ATCC 51602</name>
    <dbReference type="NCBI Taxonomy" id="1354252"/>
    <lineage>
        <taxon>Bacteria</taxon>
        <taxon>Pseudomonadati</taxon>
        <taxon>Pseudomonadota</taxon>
        <taxon>Gammaproteobacteria</taxon>
        <taxon>Enterobacterales</taxon>
        <taxon>Enterobacteriaceae</taxon>
        <taxon>Buttiauxella</taxon>
    </lineage>
</organism>
<dbReference type="RefSeq" id="WP_064542587.1">
    <property type="nucleotide sequence ID" value="NZ_LXEQ01000022.1"/>
</dbReference>
<gene>
    <name evidence="1" type="ORF">M976_01123</name>
</gene>
<comment type="caution">
    <text evidence="1">The sequence shown here is derived from an EMBL/GenBank/DDBJ whole genome shotgun (WGS) entry which is preliminary data.</text>
</comment>
<accession>A0ABX2WB95</accession>
<keyword evidence="2" id="KW-1185">Reference proteome</keyword>
<evidence type="ECO:0000313" key="1">
    <source>
        <dbReference type="EMBL" id="OAT30114.1"/>
    </source>
</evidence>
<proteinExistence type="predicted"/>
<protein>
    <submittedName>
        <fullName evidence="1">Uncharacterized protein</fullName>
    </submittedName>
</protein>
<sequence length="225" mass="25291">MSVYNRFFIGALLIFLSLSVFSKNNTLLNEIKNNDGSKWLIEKNEGTYNFKYTNEKGEVYVNSTIITSDIEGSDLFLDKNSAGHVSLTMDYPRDIYVFEFSSGEVPRFLSACKQITLSSVEQQQTAALLTLCSKDDEASGLILSNVDVGKLLAPDNLALKGKVKTVIGCDKSFLYDSNKKQKKNKPYLIKGDIIEIQEYNNTMLKIKYSSKSKDIVAWIKFGDIL</sequence>
<reference evidence="1 2" key="1">
    <citation type="submission" date="2016-04" db="EMBL/GenBank/DDBJ databases">
        <title>ATOL: Assembling a taxonomically balanced genome-scale reconstruction of the evolutionary history of the Enterobacteriaceae.</title>
        <authorList>
            <person name="Plunkett G.III."/>
            <person name="Neeno-Eckwall E.C."/>
            <person name="Glasner J.D."/>
            <person name="Perna N.T."/>
        </authorList>
    </citation>
    <scope>NUCLEOTIDE SEQUENCE [LARGE SCALE GENOMIC DNA]</scope>
    <source>
        <strain evidence="1 2">ATCC 51602</strain>
    </source>
</reference>
<name>A0ABX2WB95_9ENTR</name>
<evidence type="ECO:0000313" key="2">
    <source>
        <dbReference type="Proteomes" id="UP000078407"/>
    </source>
</evidence>
<dbReference type="EMBL" id="LXEQ01000022">
    <property type="protein sequence ID" value="OAT30114.1"/>
    <property type="molecule type" value="Genomic_DNA"/>
</dbReference>